<keyword evidence="1" id="KW-0732">Signal</keyword>
<proteinExistence type="predicted"/>
<feature type="chain" id="PRO_5043462544" evidence="1">
    <location>
        <begin position="23"/>
        <end position="87"/>
    </location>
</feature>
<feature type="signal peptide" evidence="1">
    <location>
        <begin position="1"/>
        <end position="22"/>
    </location>
</feature>
<sequence length="87" mass="8745">MARPSALVLLVVVALAVQLACAFPSPQVNVNYPGGFVSVPQGGQGGVQVAYPGGFVNVPSRLSTFLNGGRPSGGLVTFPGGSVNYGR</sequence>
<keyword evidence="3" id="KW-1185">Reference proteome</keyword>
<evidence type="ECO:0000313" key="2">
    <source>
        <dbReference type="EMBL" id="KAJ1524142.1"/>
    </source>
</evidence>
<dbReference type="AlphaFoldDB" id="A0AAV7XDQ7"/>
<dbReference type="EMBL" id="JAPTSV010000009">
    <property type="protein sequence ID" value="KAJ1524142.1"/>
    <property type="molecule type" value="Genomic_DNA"/>
</dbReference>
<evidence type="ECO:0000256" key="1">
    <source>
        <dbReference type="SAM" id="SignalP"/>
    </source>
</evidence>
<reference evidence="2" key="1">
    <citation type="submission" date="2022-12" db="EMBL/GenBank/DDBJ databases">
        <title>Chromosome-level genome assembly of the bean flower thrips Megalurothrips usitatus.</title>
        <authorList>
            <person name="Ma L."/>
            <person name="Liu Q."/>
            <person name="Li H."/>
            <person name="Cai W."/>
        </authorList>
    </citation>
    <scope>NUCLEOTIDE SEQUENCE</scope>
    <source>
        <strain evidence="2">Cailab_2022a</strain>
    </source>
</reference>
<comment type="caution">
    <text evidence="2">The sequence shown here is derived from an EMBL/GenBank/DDBJ whole genome shotgun (WGS) entry which is preliminary data.</text>
</comment>
<accession>A0AAV7XDQ7</accession>
<name>A0AAV7XDQ7_9NEOP</name>
<organism evidence="2 3">
    <name type="scientific">Megalurothrips usitatus</name>
    <name type="common">bean blossom thrips</name>
    <dbReference type="NCBI Taxonomy" id="439358"/>
    <lineage>
        <taxon>Eukaryota</taxon>
        <taxon>Metazoa</taxon>
        <taxon>Ecdysozoa</taxon>
        <taxon>Arthropoda</taxon>
        <taxon>Hexapoda</taxon>
        <taxon>Insecta</taxon>
        <taxon>Pterygota</taxon>
        <taxon>Neoptera</taxon>
        <taxon>Paraneoptera</taxon>
        <taxon>Thysanoptera</taxon>
        <taxon>Terebrantia</taxon>
        <taxon>Thripoidea</taxon>
        <taxon>Thripidae</taxon>
        <taxon>Megalurothrips</taxon>
    </lineage>
</organism>
<gene>
    <name evidence="2" type="ORF">ONE63_010672</name>
</gene>
<protein>
    <submittedName>
        <fullName evidence="2">Uncharacterized protein</fullName>
    </submittedName>
</protein>
<evidence type="ECO:0000313" key="3">
    <source>
        <dbReference type="Proteomes" id="UP001075354"/>
    </source>
</evidence>
<dbReference type="Proteomes" id="UP001075354">
    <property type="component" value="Chromosome 9"/>
</dbReference>